<evidence type="ECO:0000256" key="2">
    <source>
        <dbReference type="ARBA" id="ARBA00005262"/>
    </source>
</evidence>
<feature type="transmembrane region" description="Helical" evidence="7">
    <location>
        <begin position="117"/>
        <end position="136"/>
    </location>
</feature>
<sequence>MLLLKLFFSFIQVGLFSVGGGYAAIPLIQEQIVNIHGLMTLEEFSDLITVAEMTPGPISINSATFVGMRIAGIPGVLICTIGCILPSFCICLTLAYFYYKYRSMQGVQIVLGAMRPAVVALIASAGASILMLGLFQAEIGNIVLRDIRVVELGIFGAALFLLRKFKINAVTIILGSGVAGTLIYGLLGAI</sequence>
<comment type="subcellular location">
    <subcellularLocation>
        <location evidence="1">Cell membrane</location>
        <topology evidence="1">Multi-pass membrane protein</topology>
    </subcellularLocation>
</comment>
<dbReference type="EMBL" id="OFSM01000028">
    <property type="protein sequence ID" value="SOY31598.1"/>
    <property type="molecule type" value="Genomic_DNA"/>
</dbReference>
<keyword evidence="9" id="KW-1185">Reference proteome</keyword>
<dbReference type="Pfam" id="PF02417">
    <property type="entry name" value="Chromate_transp"/>
    <property type="match status" value="1"/>
</dbReference>
<feature type="transmembrane region" description="Helical" evidence="7">
    <location>
        <begin position="169"/>
        <end position="187"/>
    </location>
</feature>
<dbReference type="GO" id="GO:0005886">
    <property type="term" value="C:plasma membrane"/>
    <property type="evidence" value="ECO:0007669"/>
    <property type="project" value="UniProtKB-SubCell"/>
</dbReference>
<feature type="transmembrane region" description="Helical" evidence="7">
    <location>
        <begin position="71"/>
        <end position="97"/>
    </location>
</feature>
<evidence type="ECO:0000256" key="5">
    <source>
        <dbReference type="ARBA" id="ARBA00022989"/>
    </source>
</evidence>
<evidence type="ECO:0000313" key="9">
    <source>
        <dbReference type="Proteomes" id="UP000236311"/>
    </source>
</evidence>
<gene>
    <name evidence="8" type="primary">chrA_2</name>
    <name evidence="8" type="ORF">AMURIS_04342</name>
</gene>
<protein>
    <submittedName>
        <fullName evidence="8">Chromate transport protein</fullName>
    </submittedName>
</protein>
<dbReference type="InterPro" id="IPR003370">
    <property type="entry name" value="Chromate_transpt"/>
</dbReference>
<dbReference type="InterPro" id="IPR052518">
    <property type="entry name" value="CHR_Transporter"/>
</dbReference>
<keyword evidence="5 7" id="KW-1133">Transmembrane helix</keyword>
<dbReference type="PANTHER" id="PTHR43663:SF1">
    <property type="entry name" value="CHROMATE TRANSPORTER"/>
    <property type="match status" value="1"/>
</dbReference>
<proteinExistence type="inferred from homology"/>
<dbReference type="GO" id="GO:0015109">
    <property type="term" value="F:chromate transmembrane transporter activity"/>
    <property type="evidence" value="ECO:0007669"/>
    <property type="project" value="InterPro"/>
</dbReference>
<dbReference type="Proteomes" id="UP000236311">
    <property type="component" value="Unassembled WGS sequence"/>
</dbReference>
<organism evidence="8 9">
    <name type="scientific">Acetatifactor muris</name>
    <dbReference type="NCBI Taxonomy" id="879566"/>
    <lineage>
        <taxon>Bacteria</taxon>
        <taxon>Bacillati</taxon>
        <taxon>Bacillota</taxon>
        <taxon>Clostridia</taxon>
        <taxon>Lachnospirales</taxon>
        <taxon>Lachnospiraceae</taxon>
        <taxon>Acetatifactor</taxon>
    </lineage>
</organism>
<evidence type="ECO:0000313" key="8">
    <source>
        <dbReference type="EMBL" id="SOY31598.1"/>
    </source>
</evidence>
<dbReference type="OrthoDB" id="9788907at2"/>
<evidence type="ECO:0000256" key="4">
    <source>
        <dbReference type="ARBA" id="ARBA00022692"/>
    </source>
</evidence>
<reference evidence="8 9" key="1">
    <citation type="submission" date="2018-01" db="EMBL/GenBank/DDBJ databases">
        <authorList>
            <person name="Gaut B.S."/>
            <person name="Morton B.R."/>
            <person name="Clegg M.T."/>
            <person name="Duvall M.R."/>
        </authorList>
    </citation>
    <scope>NUCLEOTIDE SEQUENCE [LARGE SCALE GENOMIC DNA]</scope>
    <source>
        <strain evidence="8">GP69</strain>
    </source>
</reference>
<keyword evidence="6 7" id="KW-0472">Membrane</keyword>
<dbReference type="AlphaFoldDB" id="A0A2K4ZM97"/>
<dbReference type="RefSeq" id="WP_103241585.1">
    <property type="nucleotide sequence ID" value="NZ_CANRXC010000029.1"/>
</dbReference>
<accession>A0A2K4ZM97</accession>
<keyword evidence="4 7" id="KW-0812">Transmembrane</keyword>
<keyword evidence="3" id="KW-1003">Cell membrane</keyword>
<comment type="similarity">
    <text evidence="2">Belongs to the chromate ion transporter (CHR) (TC 2.A.51) family.</text>
</comment>
<dbReference type="PANTHER" id="PTHR43663">
    <property type="entry name" value="CHROMATE TRANSPORT PROTEIN-RELATED"/>
    <property type="match status" value="1"/>
</dbReference>
<evidence type="ECO:0000256" key="6">
    <source>
        <dbReference type="ARBA" id="ARBA00023136"/>
    </source>
</evidence>
<evidence type="ECO:0000256" key="3">
    <source>
        <dbReference type="ARBA" id="ARBA00022475"/>
    </source>
</evidence>
<name>A0A2K4ZM97_9FIRM</name>
<evidence type="ECO:0000256" key="7">
    <source>
        <dbReference type="SAM" id="Phobius"/>
    </source>
</evidence>
<evidence type="ECO:0000256" key="1">
    <source>
        <dbReference type="ARBA" id="ARBA00004651"/>
    </source>
</evidence>